<organism evidence="1">
    <name type="scientific">Mimivirus sp. 'lentille'</name>
    <dbReference type="NCBI Taxonomy" id="1128146"/>
    <lineage>
        <taxon>Viruses</taxon>
        <taxon>Varidnaviria</taxon>
        <taxon>Bamfordvirae</taxon>
        <taxon>Nucleocytoviricota</taxon>
        <taxon>Megaviricetes</taxon>
        <taxon>Imitervirales</taxon>
        <taxon>Mimiviridae</taxon>
        <taxon>Megamimivirinae</taxon>
        <taxon>Mimivirus</taxon>
    </lineage>
</organism>
<dbReference type="Gene3D" id="1.10.10.60">
    <property type="entry name" value="Homeodomain-like"/>
    <property type="match status" value="1"/>
</dbReference>
<gene>
    <name evidence="1" type="ORF">tv_L4</name>
</gene>
<name>H6WBD6_9VIRU</name>
<sequence>MSLKEQRDRNIYDKVNELYTTKFLTIEAACKKIGICKQTYYNIKKSIEKTNMNGGSSMKNNNINKETSPVKIVKTPTIINNNTENNAKIKRRMSKKEAFNFLDEKEQKLFNK</sequence>
<protein>
    <submittedName>
        <fullName evidence="1">Uncharacterized protein</fullName>
    </submittedName>
</protein>
<accession>H6WBD6</accession>
<proteinExistence type="predicted"/>
<reference evidence="1" key="1">
    <citation type="journal article" date="2012" name="Proc. Natl. Acad. Sci. U.S.A.">
        <title>Provirophages and transpovirons as the diverse mobilome of giant viruses.</title>
        <authorList>
            <person name="Desnues C."/>
            <person name="La Scola B."/>
            <person name="Yutin N."/>
            <person name="Fournous G."/>
            <person name="Robert C."/>
            <person name="Azza S."/>
            <person name="Jardot P."/>
            <person name="Monteil S."/>
            <person name="Campocasso A."/>
            <person name="Koonin E.V."/>
            <person name="Raoult D."/>
        </authorList>
    </citation>
    <scope>NUCLEOTIDE SEQUENCE</scope>
</reference>
<evidence type="ECO:0000313" key="1">
    <source>
        <dbReference type="EMBL" id="AEY99250.1"/>
    </source>
</evidence>
<dbReference type="EMBL" id="JQ063127">
    <property type="protein sequence ID" value="AEY99250.1"/>
    <property type="molecule type" value="Genomic_DNA"/>
</dbReference>